<gene>
    <name evidence="2" type="ORF">CDAR_404141</name>
</gene>
<comment type="caution">
    <text evidence="2">The sequence shown here is derived from an EMBL/GenBank/DDBJ whole genome shotgun (WGS) entry which is preliminary data.</text>
</comment>
<feature type="compositionally biased region" description="Basic and acidic residues" evidence="1">
    <location>
        <begin position="18"/>
        <end position="27"/>
    </location>
</feature>
<sequence>MTMINLIGFSTMASKKSNKSEKPKDPPSDDTSSELPPEPVVDAPSRNTAIRRGAYLLSIEPKFTSERWRDGIISTKDYSLSPSLYMHDFESLNADQKYMSVFNQHWAVFQDEYEEAEVQAFRRESKELEDKYRRMIEDETMKRLEKKPIPKTKPEVPKSRTADRKTSRSISSSESDSGVSKRKQPARWKSLGSRNSYLRTLINRKHKGINV</sequence>
<evidence type="ECO:0000256" key="1">
    <source>
        <dbReference type="SAM" id="MobiDB-lite"/>
    </source>
</evidence>
<feature type="region of interest" description="Disordered" evidence="1">
    <location>
        <begin position="1"/>
        <end position="46"/>
    </location>
</feature>
<reference evidence="2 3" key="1">
    <citation type="submission" date="2021-06" db="EMBL/GenBank/DDBJ databases">
        <title>Caerostris darwini draft genome.</title>
        <authorList>
            <person name="Kono N."/>
            <person name="Arakawa K."/>
        </authorList>
    </citation>
    <scope>NUCLEOTIDE SEQUENCE [LARGE SCALE GENOMIC DNA]</scope>
</reference>
<dbReference type="AlphaFoldDB" id="A0AAV4SR90"/>
<feature type="compositionally biased region" description="Basic and acidic residues" evidence="1">
    <location>
        <begin position="139"/>
        <end position="166"/>
    </location>
</feature>
<keyword evidence="3" id="KW-1185">Reference proteome</keyword>
<feature type="compositionally biased region" description="Low complexity" evidence="1">
    <location>
        <begin position="168"/>
        <end position="178"/>
    </location>
</feature>
<evidence type="ECO:0000313" key="2">
    <source>
        <dbReference type="EMBL" id="GIY35821.1"/>
    </source>
</evidence>
<accession>A0AAV4SR90</accession>
<name>A0AAV4SR90_9ARAC</name>
<feature type="region of interest" description="Disordered" evidence="1">
    <location>
        <begin position="139"/>
        <end position="191"/>
    </location>
</feature>
<organism evidence="2 3">
    <name type="scientific">Caerostris darwini</name>
    <dbReference type="NCBI Taxonomy" id="1538125"/>
    <lineage>
        <taxon>Eukaryota</taxon>
        <taxon>Metazoa</taxon>
        <taxon>Ecdysozoa</taxon>
        <taxon>Arthropoda</taxon>
        <taxon>Chelicerata</taxon>
        <taxon>Arachnida</taxon>
        <taxon>Araneae</taxon>
        <taxon>Araneomorphae</taxon>
        <taxon>Entelegynae</taxon>
        <taxon>Araneoidea</taxon>
        <taxon>Araneidae</taxon>
        <taxon>Caerostris</taxon>
    </lineage>
</organism>
<protein>
    <submittedName>
        <fullName evidence="2">Uncharacterized protein</fullName>
    </submittedName>
</protein>
<proteinExistence type="predicted"/>
<dbReference type="EMBL" id="BPLQ01008199">
    <property type="protein sequence ID" value="GIY35821.1"/>
    <property type="molecule type" value="Genomic_DNA"/>
</dbReference>
<evidence type="ECO:0000313" key="3">
    <source>
        <dbReference type="Proteomes" id="UP001054837"/>
    </source>
</evidence>
<dbReference type="Proteomes" id="UP001054837">
    <property type="component" value="Unassembled WGS sequence"/>
</dbReference>